<name>A0AAV7PKM8_PLEWA</name>
<dbReference type="Proteomes" id="UP001066276">
    <property type="component" value="Chromosome 7"/>
</dbReference>
<evidence type="ECO:0000313" key="3">
    <source>
        <dbReference type="Proteomes" id="UP001066276"/>
    </source>
</evidence>
<comment type="caution">
    <text evidence="2">The sequence shown here is derived from an EMBL/GenBank/DDBJ whole genome shotgun (WGS) entry which is preliminary data.</text>
</comment>
<evidence type="ECO:0000313" key="2">
    <source>
        <dbReference type="EMBL" id="KAJ1127414.1"/>
    </source>
</evidence>
<reference evidence="2" key="1">
    <citation type="journal article" date="2022" name="bioRxiv">
        <title>Sequencing and chromosome-scale assembly of the giantPleurodeles waltlgenome.</title>
        <authorList>
            <person name="Brown T."/>
            <person name="Elewa A."/>
            <person name="Iarovenko S."/>
            <person name="Subramanian E."/>
            <person name="Araus A.J."/>
            <person name="Petzold A."/>
            <person name="Susuki M."/>
            <person name="Suzuki K.-i.T."/>
            <person name="Hayashi T."/>
            <person name="Toyoda A."/>
            <person name="Oliveira C."/>
            <person name="Osipova E."/>
            <person name="Leigh N.D."/>
            <person name="Simon A."/>
            <person name="Yun M.H."/>
        </authorList>
    </citation>
    <scope>NUCLEOTIDE SEQUENCE</scope>
    <source>
        <strain evidence="2">20211129_DDA</strain>
        <tissue evidence="2">Liver</tissue>
    </source>
</reference>
<protein>
    <submittedName>
        <fullName evidence="2">Uncharacterized protein</fullName>
    </submittedName>
</protein>
<accession>A0AAV7PKM8</accession>
<gene>
    <name evidence="2" type="ORF">NDU88_005816</name>
</gene>
<dbReference type="EMBL" id="JANPWB010000011">
    <property type="protein sequence ID" value="KAJ1127414.1"/>
    <property type="molecule type" value="Genomic_DNA"/>
</dbReference>
<organism evidence="2 3">
    <name type="scientific">Pleurodeles waltl</name>
    <name type="common">Iberian ribbed newt</name>
    <dbReference type="NCBI Taxonomy" id="8319"/>
    <lineage>
        <taxon>Eukaryota</taxon>
        <taxon>Metazoa</taxon>
        <taxon>Chordata</taxon>
        <taxon>Craniata</taxon>
        <taxon>Vertebrata</taxon>
        <taxon>Euteleostomi</taxon>
        <taxon>Amphibia</taxon>
        <taxon>Batrachia</taxon>
        <taxon>Caudata</taxon>
        <taxon>Salamandroidea</taxon>
        <taxon>Salamandridae</taxon>
        <taxon>Pleurodelinae</taxon>
        <taxon>Pleurodeles</taxon>
    </lineage>
</organism>
<feature type="compositionally biased region" description="Polar residues" evidence="1">
    <location>
        <begin position="63"/>
        <end position="76"/>
    </location>
</feature>
<proteinExistence type="predicted"/>
<sequence length="83" mass="8919">MTADEAVSISAGEFSITPVVRHARETTEETDVVTETGNLTSGPQMGVSRPLRAAGSGRRWRRQTQAAGEENVTSEQFLGLEAK</sequence>
<keyword evidence="3" id="KW-1185">Reference proteome</keyword>
<evidence type="ECO:0000256" key="1">
    <source>
        <dbReference type="SAM" id="MobiDB-lite"/>
    </source>
</evidence>
<feature type="region of interest" description="Disordered" evidence="1">
    <location>
        <begin position="25"/>
        <end position="83"/>
    </location>
</feature>
<dbReference type="AlphaFoldDB" id="A0AAV7PKM8"/>